<dbReference type="GO" id="GO:0055085">
    <property type="term" value="P:transmembrane transport"/>
    <property type="evidence" value="ECO:0007669"/>
    <property type="project" value="InterPro"/>
</dbReference>
<feature type="transmembrane region" description="Helical" evidence="7">
    <location>
        <begin position="259"/>
        <end position="278"/>
    </location>
</feature>
<evidence type="ECO:0000256" key="3">
    <source>
        <dbReference type="ARBA" id="ARBA00022475"/>
    </source>
</evidence>
<dbReference type="KEGG" id="ock:EXM22_10005"/>
<dbReference type="InterPro" id="IPR000515">
    <property type="entry name" value="MetI-like"/>
</dbReference>
<evidence type="ECO:0000256" key="1">
    <source>
        <dbReference type="ARBA" id="ARBA00004651"/>
    </source>
</evidence>
<keyword evidence="4 7" id="KW-0812">Transmembrane</keyword>
<evidence type="ECO:0000256" key="5">
    <source>
        <dbReference type="ARBA" id="ARBA00022989"/>
    </source>
</evidence>
<organism evidence="9 10">
    <name type="scientific">Oceanispirochaeta crateris</name>
    <dbReference type="NCBI Taxonomy" id="2518645"/>
    <lineage>
        <taxon>Bacteria</taxon>
        <taxon>Pseudomonadati</taxon>
        <taxon>Spirochaetota</taxon>
        <taxon>Spirochaetia</taxon>
        <taxon>Spirochaetales</taxon>
        <taxon>Spirochaetaceae</taxon>
        <taxon>Oceanispirochaeta</taxon>
    </lineage>
</organism>
<evidence type="ECO:0000259" key="8">
    <source>
        <dbReference type="PROSITE" id="PS50928"/>
    </source>
</evidence>
<keyword evidence="5 7" id="KW-1133">Transmembrane helix</keyword>
<evidence type="ECO:0000313" key="10">
    <source>
        <dbReference type="Proteomes" id="UP000324209"/>
    </source>
</evidence>
<evidence type="ECO:0000256" key="2">
    <source>
        <dbReference type="ARBA" id="ARBA00022448"/>
    </source>
</evidence>
<dbReference type="AlphaFoldDB" id="A0A5C1QP13"/>
<feature type="transmembrane region" description="Helical" evidence="7">
    <location>
        <begin position="105"/>
        <end position="125"/>
    </location>
</feature>
<dbReference type="InterPro" id="IPR035906">
    <property type="entry name" value="MetI-like_sf"/>
</dbReference>
<keyword evidence="10" id="KW-1185">Reference proteome</keyword>
<name>A0A5C1QP13_9SPIO</name>
<accession>A0A5C1QP13</accession>
<gene>
    <name evidence="9" type="ORF">EXM22_10005</name>
</gene>
<evidence type="ECO:0000256" key="6">
    <source>
        <dbReference type="ARBA" id="ARBA00023136"/>
    </source>
</evidence>
<dbReference type="Proteomes" id="UP000324209">
    <property type="component" value="Chromosome"/>
</dbReference>
<dbReference type="OrthoDB" id="9787541at2"/>
<evidence type="ECO:0000313" key="9">
    <source>
        <dbReference type="EMBL" id="QEN08306.1"/>
    </source>
</evidence>
<keyword evidence="6 7" id="KW-0472">Membrane</keyword>
<evidence type="ECO:0000256" key="7">
    <source>
        <dbReference type="SAM" id="Phobius"/>
    </source>
</evidence>
<dbReference type="EMBL" id="CP036150">
    <property type="protein sequence ID" value="QEN08306.1"/>
    <property type="molecule type" value="Genomic_DNA"/>
</dbReference>
<dbReference type="InterPro" id="IPR051393">
    <property type="entry name" value="ABC_transporter_permease"/>
</dbReference>
<evidence type="ECO:0000256" key="4">
    <source>
        <dbReference type="ARBA" id="ARBA00022692"/>
    </source>
</evidence>
<feature type="transmembrane region" description="Helical" evidence="7">
    <location>
        <begin position="207"/>
        <end position="227"/>
    </location>
</feature>
<protein>
    <submittedName>
        <fullName evidence="9">Sugar ABC transporter permease</fullName>
    </submittedName>
</protein>
<feature type="transmembrane region" description="Helical" evidence="7">
    <location>
        <begin position="12"/>
        <end position="37"/>
    </location>
</feature>
<keyword evidence="2" id="KW-0813">Transport</keyword>
<dbReference type="Gene3D" id="1.10.3720.10">
    <property type="entry name" value="MetI-like"/>
    <property type="match status" value="1"/>
</dbReference>
<dbReference type="SUPFAM" id="SSF161098">
    <property type="entry name" value="MetI-like"/>
    <property type="match status" value="1"/>
</dbReference>
<feature type="transmembrane region" description="Helical" evidence="7">
    <location>
        <begin position="73"/>
        <end position="93"/>
    </location>
</feature>
<dbReference type="GO" id="GO:0005886">
    <property type="term" value="C:plasma membrane"/>
    <property type="evidence" value="ECO:0007669"/>
    <property type="project" value="UniProtKB-SubCell"/>
</dbReference>
<dbReference type="CDD" id="cd06261">
    <property type="entry name" value="TM_PBP2"/>
    <property type="match status" value="1"/>
</dbReference>
<reference evidence="9 10" key="1">
    <citation type="submission" date="2019-02" db="EMBL/GenBank/DDBJ databases">
        <title>Complete Genome Sequence and Methylome Analysis of free living Spirochaetas.</title>
        <authorList>
            <person name="Fomenkov A."/>
            <person name="Dubinina G."/>
            <person name="Leshcheva N."/>
            <person name="Mikheeva N."/>
            <person name="Grabovich M."/>
            <person name="Vincze T."/>
            <person name="Roberts R.J."/>
        </authorList>
    </citation>
    <scope>NUCLEOTIDE SEQUENCE [LARGE SCALE GENOMIC DNA]</scope>
    <source>
        <strain evidence="9 10">K2</strain>
    </source>
</reference>
<comment type="subcellular location">
    <subcellularLocation>
        <location evidence="1">Cell membrane</location>
        <topology evidence="1">Multi-pass membrane protein</topology>
    </subcellularLocation>
</comment>
<dbReference type="PANTHER" id="PTHR30193:SF37">
    <property type="entry name" value="INNER MEMBRANE ABC TRANSPORTER PERMEASE PROTEIN YCJO"/>
    <property type="match status" value="1"/>
</dbReference>
<sequence length="292" mass="33099">MVGSNDSQQAFLFLLPMALVFSIFLILPIIATFVFSFSNYDLLSPPSFVGLKNYISAFQDTRVMGIFLTTFKLAISLVLLHSIIGLLLALFVQSVSIKMQGFYRFILYTPVAITTASMAIAWKYIFNRDFGIMNWLLNIFNLEAIPWLTSSQYVFTSILIFSVWKFVGTSFLYFLIGLNGIPNDIYEASYIDGAGPIARFFRITLPMLTPTILFVVTVLFINTLQIFDEPFFLTNGGPGDASRTVNLFIYEVAFRRFDLGYSSALAVLLFLVILIISVSQNKFSNKWVNYDR</sequence>
<proteinExistence type="predicted"/>
<dbReference type="PROSITE" id="PS50928">
    <property type="entry name" value="ABC_TM1"/>
    <property type="match status" value="1"/>
</dbReference>
<feature type="domain" description="ABC transmembrane type-1" evidence="8">
    <location>
        <begin position="67"/>
        <end position="280"/>
    </location>
</feature>
<feature type="transmembrane region" description="Helical" evidence="7">
    <location>
        <begin position="153"/>
        <end position="176"/>
    </location>
</feature>
<keyword evidence="3" id="KW-1003">Cell membrane</keyword>
<dbReference type="RefSeq" id="WP_149486386.1">
    <property type="nucleotide sequence ID" value="NZ_CP036150.1"/>
</dbReference>
<dbReference type="PANTHER" id="PTHR30193">
    <property type="entry name" value="ABC TRANSPORTER PERMEASE PROTEIN"/>
    <property type="match status" value="1"/>
</dbReference>